<feature type="transmembrane region" description="Helical" evidence="6">
    <location>
        <begin position="6"/>
        <end position="27"/>
    </location>
</feature>
<proteinExistence type="inferred from homology"/>
<dbReference type="AlphaFoldDB" id="F3ZRP5"/>
<feature type="transmembrane region" description="Helical" evidence="6">
    <location>
        <begin position="251"/>
        <end position="275"/>
    </location>
</feature>
<feature type="transmembrane region" description="Helical" evidence="6">
    <location>
        <begin position="110"/>
        <end position="130"/>
    </location>
</feature>
<organism evidence="7 8">
    <name type="scientific">Bacteroides coprosuis DSM 18011</name>
    <dbReference type="NCBI Taxonomy" id="679937"/>
    <lineage>
        <taxon>Bacteria</taxon>
        <taxon>Pseudomonadati</taxon>
        <taxon>Bacteroidota</taxon>
        <taxon>Bacteroidia</taxon>
        <taxon>Bacteroidales</taxon>
        <taxon>Bacteroidaceae</taxon>
        <taxon>Bacteroides</taxon>
    </lineage>
</organism>
<dbReference type="OrthoDB" id="110585at2"/>
<dbReference type="InterPro" id="IPR009834">
    <property type="entry name" value="Ureide_permease"/>
</dbReference>
<evidence type="ECO:0000256" key="1">
    <source>
        <dbReference type="ARBA" id="ARBA00004141"/>
    </source>
</evidence>
<keyword evidence="4 6" id="KW-1133">Transmembrane helix</keyword>
<dbReference type="eggNOG" id="COG4975">
    <property type="taxonomic scope" value="Bacteria"/>
</dbReference>
<dbReference type="PANTHER" id="PTHR16119:SF17">
    <property type="entry name" value="TRANSMEMBRANE PROTEIN 144"/>
    <property type="match status" value="1"/>
</dbReference>
<comment type="similarity">
    <text evidence="2">Belongs to the GRP transporter (TC 2.A.7.5) family.</text>
</comment>
<keyword evidence="3 6" id="KW-0812">Transmembrane</keyword>
<evidence type="ECO:0000256" key="3">
    <source>
        <dbReference type="ARBA" id="ARBA00022692"/>
    </source>
</evidence>
<keyword evidence="7" id="KW-0813">Transport</keyword>
<dbReference type="HOGENOM" id="CLU_078158_0_0_10"/>
<name>F3ZRP5_9BACE</name>
<evidence type="ECO:0000256" key="2">
    <source>
        <dbReference type="ARBA" id="ARBA00006117"/>
    </source>
</evidence>
<feature type="transmembrane region" description="Helical" evidence="6">
    <location>
        <begin position="136"/>
        <end position="160"/>
    </location>
</feature>
<dbReference type="STRING" id="679937.Bcop_1795"/>
<feature type="transmembrane region" description="Helical" evidence="6">
    <location>
        <begin position="210"/>
        <end position="231"/>
    </location>
</feature>
<evidence type="ECO:0000256" key="6">
    <source>
        <dbReference type="SAM" id="Phobius"/>
    </source>
</evidence>
<feature type="transmembrane region" description="Helical" evidence="6">
    <location>
        <begin position="281"/>
        <end position="302"/>
    </location>
</feature>
<evidence type="ECO:0000313" key="8">
    <source>
        <dbReference type="Proteomes" id="UP000018439"/>
    </source>
</evidence>
<keyword evidence="8" id="KW-1185">Reference proteome</keyword>
<dbReference type="EMBL" id="CM001167">
    <property type="protein sequence ID" value="EGJ71984.1"/>
    <property type="molecule type" value="Genomic_DNA"/>
</dbReference>
<dbReference type="GO" id="GO:0015144">
    <property type="term" value="F:carbohydrate transmembrane transporter activity"/>
    <property type="evidence" value="ECO:0007669"/>
    <property type="project" value="InterPro"/>
</dbReference>
<evidence type="ECO:0000313" key="7">
    <source>
        <dbReference type="EMBL" id="EGJ71984.1"/>
    </source>
</evidence>
<reference evidence="7 8" key="1">
    <citation type="journal article" date="2011" name="Stand. Genomic Sci.">
        <title>Non-contiguous finished genome sequence of Bacteroides coprosuis type strain (PC139).</title>
        <authorList>
            <person name="Land M."/>
            <person name="Held B."/>
            <person name="Gronow S."/>
            <person name="Abt B."/>
            <person name="Lucas S."/>
            <person name="Del Rio T.G."/>
            <person name="Nolan M."/>
            <person name="Tice H."/>
            <person name="Cheng J.F."/>
            <person name="Pitluck S."/>
            <person name="Liolios K."/>
            <person name="Pagani I."/>
            <person name="Ivanova N."/>
            <person name="Mavromatis K."/>
            <person name="Mikhailova N."/>
            <person name="Pati A."/>
            <person name="Tapia R."/>
            <person name="Han C."/>
            <person name="Goodwin L."/>
            <person name="Chen A."/>
            <person name="Palaniappan K."/>
            <person name="Hauser L."/>
            <person name="Brambilla E.M."/>
            <person name="Rohde M."/>
            <person name="Goker M."/>
            <person name="Detter J.C."/>
            <person name="Woyke T."/>
            <person name="Bristow J."/>
            <person name="Eisen J.A."/>
            <person name="Markowitz V."/>
            <person name="Hugenholtz P."/>
            <person name="Kyrpides N.C."/>
            <person name="Klenk H.P."/>
            <person name="Lapidus A."/>
        </authorList>
    </citation>
    <scope>NUCLEOTIDE SEQUENCE [LARGE SCALE GENOMIC DNA]</scope>
    <source>
        <strain evidence="7 8">DSM 18011</strain>
    </source>
</reference>
<sequence>MYIVENYFLAIVFCFITMLCWGSWGNTQKLAAKSWRYELYYWDYVIGIVLLSLVVGLTLGSVGTEGRSFITDLSQVSSANFWSAFLGGVIFNAANILLSTAISLSGMSVAFPVGVGLALVLGVFVNYFSTPKGDPSMLFAGVALIVIAIVLNGIAAGKASQGSEESNKNRKGILIAVLAGVLMSLFYRFVASAMDLENLTQPLAGMATPYSALFIFSLGILGSNFIFNTLVMKYPFVGKPVSYKEYFKGKISTHLVGILGGVIWGVGTALSYISAGKAGPAISYALGQGAPMIAALWGVFIWKEFKGGSKTINRLLTLMFILFILGLTLIVVAGMD</sequence>
<evidence type="ECO:0000256" key="4">
    <source>
        <dbReference type="ARBA" id="ARBA00022989"/>
    </source>
</evidence>
<gene>
    <name evidence="7" type="ORF">Bcop_1795</name>
</gene>
<accession>F3ZRP5</accession>
<comment type="subcellular location">
    <subcellularLocation>
        <location evidence="1">Membrane</location>
        <topology evidence="1">Multi-pass membrane protein</topology>
    </subcellularLocation>
</comment>
<dbReference type="Proteomes" id="UP000018439">
    <property type="component" value="Chromosome"/>
</dbReference>
<keyword evidence="7" id="KW-0762">Sugar transport</keyword>
<protein>
    <submittedName>
        <fullName evidence="7">Sugar transport family protein</fullName>
    </submittedName>
</protein>
<keyword evidence="5 6" id="KW-0472">Membrane</keyword>
<feature type="transmembrane region" description="Helical" evidence="6">
    <location>
        <begin position="39"/>
        <end position="59"/>
    </location>
</feature>
<feature type="transmembrane region" description="Helical" evidence="6">
    <location>
        <begin position="314"/>
        <end position="335"/>
    </location>
</feature>
<dbReference type="GO" id="GO:0016020">
    <property type="term" value="C:membrane"/>
    <property type="evidence" value="ECO:0007669"/>
    <property type="project" value="UniProtKB-SubCell"/>
</dbReference>
<evidence type="ECO:0000256" key="5">
    <source>
        <dbReference type="ARBA" id="ARBA00023136"/>
    </source>
</evidence>
<dbReference type="Pfam" id="PF07168">
    <property type="entry name" value="Ureide_permease"/>
    <property type="match status" value="2"/>
</dbReference>
<feature type="transmembrane region" description="Helical" evidence="6">
    <location>
        <begin position="172"/>
        <end position="190"/>
    </location>
</feature>
<dbReference type="PANTHER" id="PTHR16119">
    <property type="entry name" value="TRANSMEMBRANE PROTEIN 144"/>
    <property type="match status" value="1"/>
</dbReference>
<dbReference type="InterPro" id="IPR010651">
    <property type="entry name" value="Sugar_transport"/>
</dbReference>
<feature type="transmembrane region" description="Helical" evidence="6">
    <location>
        <begin position="79"/>
        <end position="98"/>
    </location>
</feature>